<evidence type="ECO:0000313" key="3">
    <source>
        <dbReference type="Proteomes" id="UP000230002"/>
    </source>
</evidence>
<protein>
    <submittedName>
        <fullName evidence="2">Uncharacterized protein</fullName>
    </submittedName>
</protein>
<keyword evidence="3" id="KW-1185">Reference proteome</keyword>
<gene>
    <name evidence="2" type="ORF">GSI_11806</name>
</gene>
<reference evidence="2 3" key="1">
    <citation type="journal article" date="2015" name="Sci. Rep.">
        <title>Chromosome-level genome map provides insights into diverse defense mechanisms in the medicinal fungus Ganoderma sinense.</title>
        <authorList>
            <person name="Zhu Y."/>
            <person name="Xu J."/>
            <person name="Sun C."/>
            <person name="Zhou S."/>
            <person name="Xu H."/>
            <person name="Nelson D.R."/>
            <person name="Qian J."/>
            <person name="Song J."/>
            <person name="Luo H."/>
            <person name="Xiang L."/>
            <person name="Li Y."/>
            <person name="Xu Z."/>
            <person name="Ji A."/>
            <person name="Wang L."/>
            <person name="Lu S."/>
            <person name="Hayward A."/>
            <person name="Sun W."/>
            <person name="Li X."/>
            <person name="Schwartz D.C."/>
            <person name="Wang Y."/>
            <person name="Chen S."/>
        </authorList>
    </citation>
    <scope>NUCLEOTIDE SEQUENCE [LARGE SCALE GENOMIC DNA]</scope>
    <source>
        <strain evidence="2 3">ZZ0214-1</strain>
    </source>
</reference>
<proteinExistence type="predicted"/>
<feature type="region of interest" description="Disordered" evidence="1">
    <location>
        <begin position="1"/>
        <end position="21"/>
    </location>
</feature>
<comment type="caution">
    <text evidence="2">The sequence shown here is derived from an EMBL/GenBank/DDBJ whole genome shotgun (WGS) entry which is preliminary data.</text>
</comment>
<sequence length="87" mass="9124">MHYWFLMPSQKGPSPASISDQTVKDTCPGRLVQLSLAANSPTLNSLVSPLSRDVHQSVSLNLDLGVGTLTAVECVFATPTNGGVVAE</sequence>
<accession>A0A2G8RX16</accession>
<name>A0A2G8RX16_9APHY</name>
<dbReference type="EMBL" id="AYKW01000045">
    <property type="protein sequence ID" value="PIL26052.1"/>
    <property type="molecule type" value="Genomic_DNA"/>
</dbReference>
<organism evidence="2 3">
    <name type="scientific">Ganoderma sinense ZZ0214-1</name>
    <dbReference type="NCBI Taxonomy" id="1077348"/>
    <lineage>
        <taxon>Eukaryota</taxon>
        <taxon>Fungi</taxon>
        <taxon>Dikarya</taxon>
        <taxon>Basidiomycota</taxon>
        <taxon>Agaricomycotina</taxon>
        <taxon>Agaricomycetes</taxon>
        <taxon>Polyporales</taxon>
        <taxon>Polyporaceae</taxon>
        <taxon>Ganoderma</taxon>
    </lineage>
</organism>
<dbReference type="Proteomes" id="UP000230002">
    <property type="component" value="Unassembled WGS sequence"/>
</dbReference>
<evidence type="ECO:0000256" key="1">
    <source>
        <dbReference type="SAM" id="MobiDB-lite"/>
    </source>
</evidence>
<evidence type="ECO:0000313" key="2">
    <source>
        <dbReference type="EMBL" id="PIL26052.1"/>
    </source>
</evidence>
<dbReference type="AlphaFoldDB" id="A0A2G8RX16"/>